<dbReference type="SUPFAM" id="SSF82185">
    <property type="entry name" value="Histone H3 K4-specific methyltransferase SET7/9 N-terminal domain"/>
    <property type="match status" value="2"/>
</dbReference>
<feature type="region of interest" description="Disordered" evidence="2">
    <location>
        <begin position="62"/>
        <end position="86"/>
    </location>
</feature>
<sequence>MEPALLVDPECSALEAVEPGDLGFADGLEMVVLRGVVPSRDAWTVALEFLFEELTLTPRTAEEVAQERAAQSAHAQQPAHPQQQPHPLEWQQSVPHLQPTVPQLQPPPPLQQQQQQQQLQQRQTPPPSKPPPVPSASWGSSRSEVWVPFRRLCCTNNVEAGEADDVIDGPPVSNHVQFGEEEMVSTTSLSTLTSALGTSQELQERRGVTIEGGDHYRGQWCGQHRHGRGTLVRQSGHSYEGTFECSRAHGHGKWRTPDGTTYEGQWERDLKHGFGKYLHPDGTTYEGEWQLDLKSGRGCEHWSDGARYAGEFVKGRKHGVGIYTGRDAKKREWRYEGQWAADMMDGEGCYTYSDGRHYCGQWEAGCMAGVGRMDYPDGSHYEGSYEQGLKHGEGTYITAAGVVHRGQWFRGKMGGAPKVAGKAAAKSGHGHVAFGARGGA</sequence>
<gene>
    <name evidence="3" type="ORF">AMON00008_LOCUS30149</name>
</gene>
<dbReference type="Gene3D" id="2.20.110.10">
    <property type="entry name" value="Histone H3 K4-specific methyltransferase SET7/9 N-terminal domain"/>
    <property type="match status" value="3"/>
</dbReference>
<proteinExistence type="predicted"/>
<feature type="compositionally biased region" description="Low complexity" evidence="2">
    <location>
        <begin position="69"/>
        <end position="86"/>
    </location>
</feature>
<dbReference type="Pfam" id="PF02493">
    <property type="entry name" value="MORN"/>
    <property type="match status" value="7"/>
</dbReference>
<name>A0A7S4R4P6_9DINO</name>
<protein>
    <submittedName>
        <fullName evidence="3">Uncharacterized protein</fullName>
    </submittedName>
</protein>
<evidence type="ECO:0000313" key="3">
    <source>
        <dbReference type="EMBL" id="CAE4603387.1"/>
    </source>
</evidence>
<dbReference type="EMBL" id="HBNR01043354">
    <property type="protein sequence ID" value="CAE4603387.1"/>
    <property type="molecule type" value="Transcribed_RNA"/>
</dbReference>
<accession>A0A7S4R4P6</accession>
<reference evidence="3" key="1">
    <citation type="submission" date="2021-01" db="EMBL/GenBank/DDBJ databases">
        <authorList>
            <person name="Corre E."/>
            <person name="Pelletier E."/>
            <person name="Niang G."/>
            <person name="Scheremetjew M."/>
            <person name="Finn R."/>
            <person name="Kale V."/>
            <person name="Holt S."/>
            <person name="Cochrane G."/>
            <person name="Meng A."/>
            <person name="Brown T."/>
            <person name="Cohen L."/>
        </authorList>
    </citation>
    <scope>NUCLEOTIDE SEQUENCE</scope>
    <source>
        <strain evidence="3">CCMP3105</strain>
    </source>
</reference>
<dbReference type="PANTHER" id="PTHR23084">
    <property type="entry name" value="PHOSPHATIDYLINOSITOL-4-PHOSPHATE 5-KINASE RELATED"/>
    <property type="match status" value="1"/>
</dbReference>
<evidence type="ECO:0000256" key="2">
    <source>
        <dbReference type="SAM" id="MobiDB-lite"/>
    </source>
</evidence>
<evidence type="ECO:0000256" key="1">
    <source>
        <dbReference type="ARBA" id="ARBA00022737"/>
    </source>
</evidence>
<dbReference type="PANTHER" id="PTHR23084:SF263">
    <property type="entry name" value="MORN REPEAT-CONTAINING PROTEIN 1"/>
    <property type="match status" value="1"/>
</dbReference>
<dbReference type="InterPro" id="IPR003409">
    <property type="entry name" value="MORN"/>
</dbReference>
<feature type="region of interest" description="Disordered" evidence="2">
    <location>
        <begin position="98"/>
        <end position="141"/>
    </location>
</feature>
<keyword evidence="1" id="KW-0677">Repeat</keyword>
<feature type="compositionally biased region" description="Low complexity" evidence="2">
    <location>
        <begin position="111"/>
        <end position="123"/>
    </location>
</feature>
<feature type="compositionally biased region" description="Pro residues" evidence="2">
    <location>
        <begin position="124"/>
        <end position="134"/>
    </location>
</feature>
<dbReference type="SMART" id="SM00698">
    <property type="entry name" value="MORN"/>
    <property type="match status" value="8"/>
</dbReference>
<organism evidence="3">
    <name type="scientific">Alexandrium monilatum</name>
    <dbReference type="NCBI Taxonomy" id="311494"/>
    <lineage>
        <taxon>Eukaryota</taxon>
        <taxon>Sar</taxon>
        <taxon>Alveolata</taxon>
        <taxon>Dinophyceae</taxon>
        <taxon>Gonyaulacales</taxon>
        <taxon>Pyrocystaceae</taxon>
        <taxon>Alexandrium</taxon>
    </lineage>
</organism>
<dbReference type="AlphaFoldDB" id="A0A7S4R4P6"/>